<dbReference type="RefSeq" id="WP_205677850.1">
    <property type="nucleotide sequence ID" value="NZ_PJNI01000046.1"/>
</dbReference>
<proteinExistence type="predicted"/>
<gene>
    <name evidence="1" type="ORF">CW751_15050</name>
</gene>
<comment type="caution">
    <text evidence="1">The sequence shown here is derived from an EMBL/GenBank/DDBJ whole genome shotgun (WGS) entry which is preliminary data.</text>
</comment>
<feature type="non-terminal residue" evidence="1">
    <location>
        <position position="1"/>
    </location>
</feature>
<evidence type="ECO:0000313" key="2">
    <source>
        <dbReference type="Proteomes" id="UP000236654"/>
    </source>
</evidence>
<name>A0A2I0QYP5_9FLAO</name>
<dbReference type="Proteomes" id="UP000236654">
    <property type="component" value="Unassembled WGS sequence"/>
</dbReference>
<dbReference type="EMBL" id="PJNI01000046">
    <property type="protein sequence ID" value="PKR79451.1"/>
    <property type="molecule type" value="Genomic_DNA"/>
</dbReference>
<accession>A0A2I0QYP5</accession>
<organism evidence="1 2">
    <name type="scientific">Brumimicrobium salinarum</name>
    <dbReference type="NCBI Taxonomy" id="2058658"/>
    <lineage>
        <taxon>Bacteria</taxon>
        <taxon>Pseudomonadati</taxon>
        <taxon>Bacteroidota</taxon>
        <taxon>Flavobacteriia</taxon>
        <taxon>Flavobacteriales</taxon>
        <taxon>Crocinitomicaceae</taxon>
        <taxon>Brumimicrobium</taxon>
    </lineage>
</organism>
<evidence type="ECO:0000313" key="1">
    <source>
        <dbReference type="EMBL" id="PKR79451.1"/>
    </source>
</evidence>
<keyword evidence="2" id="KW-1185">Reference proteome</keyword>
<reference evidence="1 2" key="1">
    <citation type="submission" date="2017-12" db="EMBL/GenBank/DDBJ databases">
        <title>The draft genome sequence of Brumimicrobium saltpan LHR20.</title>
        <authorList>
            <person name="Do Z.-J."/>
            <person name="Luo H.-R."/>
        </authorList>
    </citation>
    <scope>NUCLEOTIDE SEQUENCE [LARGE SCALE GENOMIC DNA]</scope>
    <source>
        <strain evidence="1 2">LHR20</strain>
    </source>
</reference>
<protein>
    <submittedName>
        <fullName evidence="1">Uncharacterized protein</fullName>
    </submittedName>
</protein>
<sequence length="112" mass="13101">ALIILMLSIGFGSVWYRGDCTVPKENFIKTSINNVIKEKYIDKKNHNNETIIFENKRHIILTTILGRKIYKESVIGDSLYKKENSRIIKLYKANGEVIEYEETEPDCEYLLK</sequence>
<dbReference type="AlphaFoldDB" id="A0A2I0QYP5"/>